<protein>
    <recommendedName>
        <fullName evidence="2">Acyltransferase 3 domain-containing protein</fullName>
    </recommendedName>
</protein>
<feature type="transmembrane region" description="Helical" evidence="1">
    <location>
        <begin position="12"/>
        <end position="32"/>
    </location>
</feature>
<sequence length="201" mass="22717">MPATHYKWFNGVFWTLAIEFQYYIVLGILFNVMFTKSRIAVFVGVNLLLGLIHYIPGLGGENFFSFSSLFAMGGLTLLFQKKQIDTLKYFSTMAILFGLAWFGISLVAAVFGLFTSLTIAFIRGEHSIFKFLGKISYSIYLTHFLVGSTIEFVLSRVFVPATELQNIIGIVVCVLMSCVGAYIYYSMVEKPFLQLARRLKL</sequence>
<evidence type="ECO:0000313" key="3">
    <source>
        <dbReference type="EMBL" id="GGF15743.1"/>
    </source>
</evidence>
<comment type="caution">
    <text evidence="3">The sequence shown here is derived from an EMBL/GenBank/DDBJ whole genome shotgun (WGS) entry which is preliminary data.</text>
</comment>
<gene>
    <name evidence="3" type="ORF">GCM10011383_28790</name>
</gene>
<evidence type="ECO:0000313" key="4">
    <source>
        <dbReference type="Proteomes" id="UP000632273"/>
    </source>
</evidence>
<feature type="transmembrane region" description="Helical" evidence="1">
    <location>
        <begin position="166"/>
        <end position="185"/>
    </location>
</feature>
<proteinExistence type="predicted"/>
<dbReference type="Proteomes" id="UP000632273">
    <property type="component" value="Unassembled WGS sequence"/>
</dbReference>
<dbReference type="EMBL" id="BMHT01000005">
    <property type="protein sequence ID" value="GGF15743.1"/>
    <property type="molecule type" value="Genomic_DNA"/>
</dbReference>
<feature type="transmembrane region" description="Helical" evidence="1">
    <location>
        <begin position="62"/>
        <end position="79"/>
    </location>
</feature>
<keyword evidence="1" id="KW-0812">Transmembrane</keyword>
<keyword evidence="1" id="KW-1133">Transmembrane helix</keyword>
<organism evidence="3 4">
    <name type="scientific">Hymenobacter cavernae</name>
    <dbReference type="NCBI Taxonomy" id="2044852"/>
    <lineage>
        <taxon>Bacteria</taxon>
        <taxon>Pseudomonadati</taxon>
        <taxon>Bacteroidota</taxon>
        <taxon>Cytophagia</taxon>
        <taxon>Cytophagales</taxon>
        <taxon>Hymenobacteraceae</taxon>
        <taxon>Hymenobacter</taxon>
    </lineage>
</organism>
<feature type="transmembrane region" description="Helical" evidence="1">
    <location>
        <begin position="135"/>
        <end position="154"/>
    </location>
</feature>
<accession>A0ABQ1UCT0</accession>
<evidence type="ECO:0000259" key="2">
    <source>
        <dbReference type="Pfam" id="PF01757"/>
    </source>
</evidence>
<dbReference type="Pfam" id="PF01757">
    <property type="entry name" value="Acyl_transf_3"/>
    <property type="match status" value="1"/>
</dbReference>
<keyword evidence="1" id="KW-0472">Membrane</keyword>
<evidence type="ECO:0000256" key="1">
    <source>
        <dbReference type="SAM" id="Phobius"/>
    </source>
</evidence>
<feature type="transmembrane region" description="Helical" evidence="1">
    <location>
        <begin position="91"/>
        <end position="115"/>
    </location>
</feature>
<feature type="transmembrane region" description="Helical" evidence="1">
    <location>
        <begin position="39"/>
        <end position="56"/>
    </location>
</feature>
<dbReference type="InterPro" id="IPR002656">
    <property type="entry name" value="Acyl_transf_3_dom"/>
</dbReference>
<keyword evidence="4" id="KW-1185">Reference proteome</keyword>
<name>A0ABQ1UCT0_9BACT</name>
<feature type="domain" description="Acyltransferase 3" evidence="2">
    <location>
        <begin position="8"/>
        <end position="185"/>
    </location>
</feature>
<reference evidence="4" key="1">
    <citation type="journal article" date="2019" name="Int. J. Syst. Evol. Microbiol.">
        <title>The Global Catalogue of Microorganisms (GCM) 10K type strain sequencing project: providing services to taxonomists for standard genome sequencing and annotation.</title>
        <authorList>
            <consortium name="The Broad Institute Genomics Platform"/>
            <consortium name="The Broad Institute Genome Sequencing Center for Infectious Disease"/>
            <person name="Wu L."/>
            <person name="Ma J."/>
        </authorList>
    </citation>
    <scope>NUCLEOTIDE SEQUENCE [LARGE SCALE GENOMIC DNA]</scope>
    <source>
        <strain evidence="4">CGMCC 1.15197</strain>
    </source>
</reference>